<evidence type="ECO:0000313" key="1">
    <source>
        <dbReference type="EMBL" id="CAA9369224.1"/>
    </source>
</evidence>
<accession>A0A6J4MUJ0</accession>
<proteinExistence type="predicted"/>
<organism evidence="1">
    <name type="scientific">uncultured Chloroflexia bacterium</name>
    <dbReference type="NCBI Taxonomy" id="1672391"/>
    <lineage>
        <taxon>Bacteria</taxon>
        <taxon>Bacillati</taxon>
        <taxon>Chloroflexota</taxon>
        <taxon>Chloroflexia</taxon>
        <taxon>environmental samples</taxon>
    </lineage>
</organism>
<gene>
    <name evidence="1" type="ORF">AVDCRST_MAG93-8260</name>
</gene>
<dbReference type="AlphaFoldDB" id="A0A6J4MUJ0"/>
<name>A0A6J4MUJ0_9CHLR</name>
<reference evidence="1" key="1">
    <citation type="submission" date="2020-02" db="EMBL/GenBank/DDBJ databases">
        <authorList>
            <person name="Meier V. D."/>
        </authorList>
    </citation>
    <scope>NUCLEOTIDE SEQUENCE</scope>
    <source>
        <strain evidence="1">AVDCRST_MAG93</strain>
    </source>
</reference>
<sequence length="47" mass="5316">MFISVICRQRRDIRSLGIPDEAVCLATNHRQADPEVRQHCARLVALG</sequence>
<protein>
    <submittedName>
        <fullName evidence="1">Uncharacterized protein</fullName>
    </submittedName>
</protein>
<dbReference type="EMBL" id="CADCTR010002783">
    <property type="protein sequence ID" value="CAA9369224.1"/>
    <property type="molecule type" value="Genomic_DNA"/>
</dbReference>